<organism evidence="4 5">
    <name type="scientific">Diaporthe helianthi</name>
    <dbReference type="NCBI Taxonomy" id="158607"/>
    <lineage>
        <taxon>Eukaryota</taxon>
        <taxon>Fungi</taxon>
        <taxon>Dikarya</taxon>
        <taxon>Ascomycota</taxon>
        <taxon>Pezizomycotina</taxon>
        <taxon>Sordariomycetes</taxon>
        <taxon>Sordariomycetidae</taxon>
        <taxon>Diaporthales</taxon>
        <taxon>Diaporthaceae</taxon>
        <taxon>Diaporthe</taxon>
    </lineage>
</organism>
<dbReference type="Proteomes" id="UP000094444">
    <property type="component" value="Unassembled WGS sequence"/>
</dbReference>
<evidence type="ECO:0000256" key="2">
    <source>
        <dbReference type="ARBA" id="ARBA00012729"/>
    </source>
</evidence>
<dbReference type="SMART" id="SM00636">
    <property type="entry name" value="Glyco_18"/>
    <property type="match status" value="1"/>
</dbReference>
<evidence type="ECO:0000313" key="4">
    <source>
        <dbReference type="EMBL" id="POS73569.1"/>
    </source>
</evidence>
<keyword evidence="4" id="KW-0378">Hydrolase</keyword>
<dbReference type="Gene3D" id="3.10.50.10">
    <property type="match status" value="1"/>
</dbReference>
<evidence type="ECO:0000313" key="5">
    <source>
        <dbReference type="Proteomes" id="UP000094444"/>
    </source>
</evidence>
<dbReference type="AlphaFoldDB" id="A0A2P5HTI7"/>
<dbReference type="PANTHER" id="PTHR11177:SF397">
    <property type="entry name" value="CHITINASE"/>
    <property type="match status" value="1"/>
</dbReference>
<reference evidence="4" key="1">
    <citation type="submission" date="2017-09" db="EMBL/GenBank/DDBJ databases">
        <title>Polyketide synthases of a Diaporthe helianthi virulent isolate.</title>
        <authorList>
            <person name="Baroncelli R."/>
        </authorList>
    </citation>
    <scope>NUCLEOTIDE SEQUENCE [LARGE SCALE GENOMIC DNA]</scope>
    <source>
        <strain evidence="4">7/96</strain>
    </source>
</reference>
<gene>
    <name evidence="4" type="ORF">DHEL01_v208034</name>
</gene>
<dbReference type="EMBL" id="MAVT02000773">
    <property type="protein sequence ID" value="POS73569.1"/>
    <property type="molecule type" value="Genomic_DNA"/>
</dbReference>
<name>A0A2P5HTI7_DIAHE</name>
<dbReference type="SUPFAM" id="SSF54556">
    <property type="entry name" value="Chitinase insertion domain"/>
    <property type="match status" value="1"/>
</dbReference>
<dbReference type="SUPFAM" id="SSF51445">
    <property type="entry name" value="(Trans)glycosidases"/>
    <property type="match status" value="1"/>
</dbReference>
<dbReference type="InterPro" id="IPR001223">
    <property type="entry name" value="Glyco_hydro18_cat"/>
</dbReference>
<dbReference type="InterPro" id="IPR011583">
    <property type="entry name" value="Chitinase_II/V-like_cat"/>
</dbReference>
<dbReference type="Gene3D" id="3.20.20.80">
    <property type="entry name" value="Glycosidases"/>
    <property type="match status" value="1"/>
</dbReference>
<dbReference type="GO" id="GO:0008061">
    <property type="term" value="F:chitin binding"/>
    <property type="evidence" value="ECO:0007669"/>
    <property type="project" value="InterPro"/>
</dbReference>
<dbReference type="STRING" id="158607.A0A2P5HTI7"/>
<protein>
    <recommendedName>
        <fullName evidence="2">chitinase</fullName>
        <ecNumber evidence="2">3.2.1.14</ecNumber>
    </recommendedName>
</protein>
<evidence type="ECO:0000256" key="1">
    <source>
        <dbReference type="ARBA" id="ARBA00008682"/>
    </source>
</evidence>
<dbReference type="InterPro" id="IPR029070">
    <property type="entry name" value="Chitinase_insertion_sf"/>
</dbReference>
<dbReference type="SMR" id="A0A2P5HTI7"/>
<dbReference type="PROSITE" id="PS51910">
    <property type="entry name" value="GH18_2"/>
    <property type="match status" value="1"/>
</dbReference>
<dbReference type="Pfam" id="PF00704">
    <property type="entry name" value="Glyco_hydro_18"/>
    <property type="match status" value="1"/>
</dbReference>
<accession>A0A2P5HTI7</accession>
<proteinExistence type="inferred from homology"/>
<dbReference type="InterPro" id="IPR050314">
    <property type="entry name" value="Glycosyl_Hydrlase_18"/>
</dbReference>
<dbReference type="InterPro" id="IPR017853">
    <property type="entry name" value="GH"/>
</dbReference>
<comment type="similarity">
    <text evidence="1">Belongs to the glycosyl hydrolase 18 family. Chitinase class V subfamily.</text>
</comment>
<dbReference type="PANTHER" id="PTHR11177">
    <property type="entry name" value="CHITINASE"/>
    <property type="match status" value="1"/>
</dbReference>
<dbReference type="EC" id="3.2.1.14" evidence="2"/>
<feature type="domain" description="GH18" evidence="3">
    <location>
        <begin position="1"/>
        <end position="227"/>
    </location>
</feature>
<dbReference type="GO" id="GO:0005975">
    <property type="term" value="P:carbohydrate metabolic process"/>
    <property type="evidence" value="ECO:0007669"/>
    <property type="project" value="InterPro"/>
</dbReference>
<sequence>MREWAFDGVDLDWRWPASAEEAANYALLLQEMRPYFDAQSTGSSAWGISFTAPVETSILQRFDLASMASSANWINLIAYDEHSTDKSTTHTISDITSLDTALGVFGKEGVPTTQINLGVGFFGRSYKLSGSASCSGIGCPAAGFGTAGQCTGTPGFMSYDEIQQKFGKTAGNYDDDQWISFESRDSIIEKVKYAKSKGLLGLAAWAVDMDDDAHTLLNATLYPVGLGRFSLTTGTGHSDSSNYTNVEISACAWSDCTTSSSPSCPAGQQVLTTDRCSVAPGTGEKRYKALCCPLGQTPDPEICEWNYGSNVLLRIDYSDDPGYWTDIVTAAPTKVKRSREEIDEEVNANHNGSHKQYMYHLWQIDKRSTPPEELHELHARWFSKSGAVKDWIDRLRNVDTEYDLVRHRVNERVHWNLSFGESHVLFRNSGSVKASLNLEALITLQFLSVASLGDWYEQCAAASRSATQSSRSVKQSKLAKRGDLIGSLICPAGSSDSADVPSCPLCGEIVDDAAAGGTRKRYETILERADSCELPHPDADNPRCNYAAYTGDWC</sequence>
<dbReference type="InParanoid" id="A0A2P5HTI7"/>
<dbReference type="GO" id="GO:0008843">
    <property type="term" value="F:endochitinase activity"/>
    <property type="evidence" value="ECO:0007669"/>
    <property type="project" value="UniProtKB-EC"/>
</dbReference>
<comment type="caution">
    <text evidence="4">The sequence shown here is derived from an EMBL/GenBank/DDBJ whole genome shotgun (WGS) entry which is preliminary data.</text>
</comment>
<evidence type="ECO:0000259" key="3">
    <source>
        <dbReference type="PROSITE" id="PS51910"/>
    </source>
</evidence>
<dbReference type="OrthoDB" id="73875at2759"/>
<keyword evidence="5" id="KW-1185">Reference proteome</keyword>